<dbReference type="Proteomes" id="UP001501442">
    <property type="component" value="Unassembled WGS sequence"/>
</dbReference>
<dbReference type="EMBL" id="BAABHK010000003">
    <property type="protein sequence ID" value="GAA4625136.1"/>
    <property type="molecule type" value="Genomic_DNA"/>
</dbReference>
<comment type="caution">
    <text evidence="1">The sequence shown here is derived from an EMBL/GenBank/DDBJ whole genome shotgun (WGS) entry which is preliminary data.</text>
</comment>
<keyword evidence="2" id="KW-1185">Reference proteome</keyword>
<proteinExistence type="predicted"/>
<organism evidence="1 2">
    <name type="scientific">Actinoallomurus vinaceus</name>
    <dbReference type="NCBI Taxonomy" id="1080074"/>
    <lineage>
        <taxon>Bacteria</taxon>
        <taxon>Bacillati</taxon>
        <taxon>Actinomycetota</taxon>
        <taxon>Actinomycetes</taxon>
        <taxon>Streptosporangiales</taxon>
        <taxon>Thermomonosporaceae</taxon>
        <taxon>Actinoallomurus</taxon>
    </lineage>
</organism>
<reference evidence="2" key="1">
    <citation type="journal article" date="2019" name="Int. J. Syst. Evol. Microbiol.">
        <title>The Global Catalogue of Microorganisms (GCM) 10K type strain sequencing project: providing services to taxonomists for standard genome sequencing and annotation.</title>
        <authorList>
            <consortium name="The Broad Institute Genomics Platform"/>
            <consortium name="The Broad Institute Genome Sequencing Center for Infectious Disease"/>
            <person name="Wu L."/>
            <person name="Ma J."/>
        </authorList>
    </citation>
    <scope>NUCLEOTIDE SEQUENCE [LARGE SCALE GENOMIC DNA]</scope>
    <source>
        <strain evidence="2">JCM 17939</strain>
    </source>
</reference>
<protein>
    <submittedName>
        <fullName evidence="1">Uncharacterized protein</fullName>
    </submittedName>
</protein>
<evidence type="ECO:0000313" key="1">
    <source>
        <dbReference type="EMBL" id="GAA4625136.1"/>
    </source>
</evidence>
<gene>
    <name evidence="1" type="ORF">GCM10023196_028150</name>
</gene>
<accession>A0ABP8U6M0</accession>
<evidence type="ECO:0000313" key="2">
    <source>
        <dbReference type="Proteomes" id="UP001501442"/>
    </source>
</evidence>
<sequence>MLRQVGAVFLPEMAAETPLGLLTKRDRAILGGVVQGQVDVVGFAAEFAEFDVDVGAHL</sequence>
<name>A0ABP8U6M0_9ACTN</name>